<feature type="compositionally biased region" description="Low complexity" evidence="1">
    <location>
        <begin position="43"/>
        <end position="57"/>
    </location>
</feature>
<evidence type="ECO:0000313" key="2">
    <source>
        <dbReference type="EMBL" id="WFU66706.1"/>
    </source>
</evidence>
<proteinExistence type="predicted"/>
<name>A0ABY8JQQ2_9BRAD</name>
<evidence type="ECO:0008006" key="4">
    <source>
        <dbReference type="Google" id="ProtNLM"/>
    </source>
</evidence>
<protein>
    <recommendedName>
        <fullName evidence="4">Group II intron reverse transcriptase/maturase</fullName>
    </recommendedName>
</protein>
<organism evidence="2 3">
    <name type="scientific">Bradyrhizobium brasilense</name>
    <dbReference type="NCBI Taxonomy" id="1419277"/>
    <lineage>
        <taxon>Bacteria</taxon>
        <taxon>Pseudomonadati</taxon>
        <taxon>Pseudomonadota</taxon>
        <taxon>Alphaproteobacteria</taxon>
        <taxon>Hyphomicrobiales</taxon>
        <taxon>Nitrobacteraceae</taxon>
        <taxon>Bradyrhizobium</taxon>
    </lineage>
</organism>
<feature type="region of interest" description="Disordered" evidence="1">
    <location>
        <begin position="37"/>
        <end position="57"/>
    </location>
</feature>
<evidence type="ECO:0000256" key="1">
    <source>
        <dbReference type="SAM" id="MobiDB-lite"/>
    </source>
</evidence>
<evidence type="ECO:0000313" key="3">
    <source>
        <dbReference type="Proteomes" id="UP001221546"/>
    </source>
</evidence>
<sequence length="107" mass="11334">MKRWRGRGIVRLDRASGDLSVVSMKPPRQRQSLIQMPHGAKGEAPNAAAQESEARAAATALERPAAAGPSMEAVIERENLKTALAQVTRNKGAAGVDGMPSMSCRPT</sequence>
<dbReference type="RefSeq" id="WP_310885720.1">
    <property type="nucleotide sequence ID" value="NZ_CP121646.1"/>
</dbReference>
<gene>
    <name evidence="2" type="ORF">QA636_14845</name>
</gene>
<accession>A0ABY8JQQ2</accession>
<dbReference type="EMBL" id="CP121646">
    <property type="protein sequence ID" value="WFU66706.1"/>
    <property type="molecule type" value="Genomic_DNA"/>
</dbReference>
<keyword evidence="3" id="KW-1185">Reference proteome</keyword>
<dbReference type="Proteomes" id="UP001221546">
    <property type="component" value="Chromosome"/>
</dbReference>
<reference evidence="2 3" key="1">
    <citation type="submission" date="2023-04" db="EMBL/GenBank/DDBJ databases">
        <title>Australian commercial rhizobial inoculants.</title>
        <authorList>
            <person name="Kohlmeier M.G."/>
            <person name="O'Hara G.W."/>
            <person name="Colombi E."/>
            <person name="Ramsay J.P."/>
            <person name="Terpolilli J."/>
        </authorList>
    </citation>
    <scope>NUCLEOTIDE SEQUENCE [LARGE SCALE GENOMIC DNA]</scope>
    <source>
        <strain evidence="2 3">CB627</strain>
    </source>
</reference>